<dbReference type="OMA" id="YELTQCA"/>
<evidence type="ECO:0000313" key="2">
    <source>
        <dbReference type="Proteomes" id="UP000008744"/>
    </source>
</evidence>
<dbReference type="EMBL" id="CH479181">
    <property type="protein sequence ID" value="EDW31841.1"/>
    <property type="molecule type" value="Genomic_DNA"/>
</dbReference>
<accession>B4GA89</accession>
<dbReference type="OrthoDB" id="7847901at2759"/>
<dbReference type="HOGENOM" id="CLU_1462812_0_0_1"/>
<name>B4GA89_DROPE</name>
<protein>
    <submittedName>
        <fullName evidence="1">GL10751</fullName>
    </submittedName>
</protein>
<dbReference type="AlphaFoldDB" id="B4GA89"/>
<reference evidence="1 2" key="1">
    <citation type="journal article" date="2007" name="Nature">
        <title>Evolution of genes and genomes on the Drosophila phylogeny.</title>
        <authorList>
            <consortium name="Drosophila 12 Genomes Consortium"/>
            <person name="Clark A.G."/>
            <person name="Eisen M.B."/>
            <person name="Smith D.R."/>
            <person name="Bergman C.M."/>
            <person name="Oliver B."/>
            <person name="Markow T.A."/>
            <person name="Kaufman T.C."/>
            <person name="Kellis M."/>
            <person name="Gelbart W."/>
            <person name="Iyer V.N."/>
            <person name="Pollard D.A."/>
            <person name="Sackton T.B."/>
            <person name="Larracuente A.M."/>
            <person name="Singh N.D."/>
            <person name="Abad J.P."/>
            <person name="Abt D.N."/>
            <person name="Adryan B."/>
            <person name="Aguade M."/>
            <person name="Akashi H."/>
            <person name="Anderson W.W."/>
            <person name="Aquadro C.F."/>
            <person name="Ardell D.H."/>
            <person name="Arguello R."/>
            <person name="Artieri C.G."/>
            <person name="Barbash D.A."/>
            <person name="Barker D."/>
            <person name="Barsanti P."/>
            <person name="Batterham P."/>
            <person name="Batzoglou S."/>
            <person name="Begun D."/>
            <person name="Bhutkar A."/>
            <person name="Blanco E."/>
            <person name="Bosak S.A."/>
            <person name="Bradley R.K."/>
            <person name="Brand A.D."/>
            <person name="Brent M.R."/>
            <person name="Brooks A.N."/>
            <person name="Brown R.H."/>
            <person name="Butlin R.K."/>
            <person name="Caggese C."/>
            <person name="Calvi B.R."/>
            <person name="Bernardo de Carvalho A."/>
            <person name="Caspi A."/>
            <person name="Castrezana S."/>
            <person name="Celniker S.E."/>
            <person name="Chang J.L."/>
            <person name="Chapple C."/>
            <person name="Chatterji S."/>
            <person name="Chinwalla A."/>
            <person name="Civetta A."/>
            <person name="Clifton S.W."/>
            <person name="Comeron J.M."/>
            <person name="Costello J.C."/>
            <person name="Coyne J.A."/>
            <person name="Daub J."/>
            <person name="David R.G."/>
            <person name="Delcher A.L."/>
            <person name="Delehaunty K."/>
            <person name="Do C.B."/>
            <person name="Ebling H."/>
            <person name="Edwards K."/>
            <person name="Eickbush T."/>
            <person name="Evans J.D."/>
            <person name="Filipski A."/>
            <person name="Findeiss S."/>
            <person name="Freyhult E."/>
            <person name="Fulton L."/>
            <person name="Fulton R."/>
            <person name="Garcia A.C."/>
            <person name="Gardiner A."/>
            <person name="Garfield D.A."/>
            <person name="Garvin B.E."/>
            <person name="Gibson G."/>
            <person name="Gilbert D."/>
            <person name="Gnerre S."/>
            <person name="Godfrey J."/>
            <person name="Good R."/>
            <person name="Gotea V."/>
            <person name="Gravely B."/>
            <person name="Greenberg A.J."/>
            <person name="Griffiths-Jones S."/>
            <person name="Gross S."/>
            <person name="Guigo R."/>
            <person name="Gustafson E.A."/>
            <person name="Haerty W."/>
            <person name="Hahn M.W."/>
            <person name="Halligan D.L."/>
            <person name="Halpern A.L."/>
            <person name="Halter G.M."/>
            <person name="Han M.V."/>
            <person name="Heger A."/>
            <person name="Hillier L."/>
            <person name="Hinrichs A.S."/>
            <person name="Holmes I."/>
            <person name="Hoskins R.A."/>
            <person name="Hubisz M.J."/>
            <person name="Hultmark D."/>
            <person name="Huntley M.A."/>
            <person name="Jaffe D.B."/>
            <person name="Jagadeeshan S."/>
            <person name="Jeck W.R."/>
            <person name="Johnson J."/>
            <person name="Jones C.D."/>
            <person name="Jordan W.C."/>
            <person name="Karpen G.H."/>
            <person name="Kataoka E."/>
            <person name="Keightley P.D."/>
            <person name="Kheradpour P."/>
            <person name="Kirkness E.F."/>
            <person name="Koerich L.B."/>
            <person name="Kristiansen K."/>
            <person name="Kudrna D."/>
            <person name="Kulathinal R.J."/>
            <person name="Kumar S."/>
            <person name="Kwok R."/>
            <person name="Lander E."/>
            <person name="Langley C.H."/>
            <person name="Lapoint R."/>
            <person name="Lazzaro B.P."/>
            <person name="Lee S.J."/>
            <person name="Levesque L."/>
            <person name="Li R."/>
            <person name="Lin C.F."/>
            <person name="Lin M.F."/>
            <person name="Lindblad-Toh K."/>
            <person name="Llopart A."/>
            <person name="Long M."/>
            <person name="Low L."/>
            <person name="Lozovsky E."/>
            <person name="Lu J."/>
            <person name="Luo M."/>
            <person name="Machado C.A."/>
            <person name="Makalowski W."/>
            <person name="Marzo M."/>
            <person name="Matsuda M."/>
            <person name="Matzkin L."/>
            <person name="McAllister B."/>
            <person name="McBride C.S."/>
            <person name="McKernan B."/>
            <person name="McKernan K."/>
            <person name="Mendez-Lago M."/>
            <person name="Minx P."/>
            <person name="Mollenhauer M.U."/>
            <person name="Montooth K."/>
            <person name="Mount S.M."/>
            <person name="Mu X."/>
            <person name="Myers E."/>
            <person name="Negre B."/>
            <person name="Newfeld S."/>
            <person name="Nielsen R."/>
            <person name="Noor M.A."/>
            <person name="O'Grady P."/>
            <person name="Pachter L."/>
            <person name="Papaceit M."/>
            <person name="Parisi M.J."/>
            <person name="Parisi M."/>
            <person name="Parts L."/>
            <person name="Pedersen J.S."/>
            <person name="Pesole G."/>
            <person name="Phillippy A.M."/>
            <person name="Ponting C.P."/>
            <person name="Pop M."/>
            <person name="Porcelli D."/>
            <person name="Powell J.R."/>
            <person name="Prohaska S."/>
            <person name="Pruitt K."/>
            <person name="Puig M."/>
            <person name="Quesneville H."/>
            <person name="Ram K.R."/>
            <person name="Rand D."/>
            <person name="Rasmussen M.D."/>
            <person name="Reed L.K."/>
            <person name="Reenan R."/>
            <person name="Reily A."/>
            <person name="Remington K.A."/>
            <person name="Rieger T.T."/>
            <person name="Ritchie M.G."/>
            <person name="Robin C."/>
            <person name="Rogers Y.H."/>
            <person name="Rohde C."/>
            <person name="Rozas J."/>
            <person name="Rubenfield M.J."/>
            <person name="Ruiz A."/>
            <person name="Russo S."/>
            <person name="Salzberg S.L."/>
            <person name="Sanchez-Gracia A."/>
            <person name="Saranga D.J."/>
            <person name="Sato H."/>
            <person name="Schaeffer S.W."/>
            <person name="Schatz M.C."/>
            <person name="Schlenke T."/>
            <person name="Schwartz R."/>
            <person name="Segarra C."/>
            <person name="Singh R.S."/>
            <person name="Sirot L."/>
            <person name="Sirota M."/>
            <person name="Sisneros N.B."/>
            <person name="Smith C.D."/>
            <person name="Smith T.F."/>
            <person name="Spieth J."/>
            <person name="Stage D.E."/>
            <person name="Stark A."/>
            <person name="Stephan W."/>
            <person name="Strausberg R.L."/>
            <person name="Strempel S."/>
            <person name="Sturgill D."/>
            <person name="Sutton G."/>
            <person name="Sutton G.G."/>
            <person name="Tao W."/>
            <person name="Teichmann S."/>
            <person name="Tobari Y.N."/>
            <person name="Tomimura Y."/>
            <person name="Tsolas J.M."/>
            <person name="Valente V.L."/>
            <person name="Venter E."/>
            <person name="Venter J.C."/>
            <person name="Vicario S."/>
            <person name="Vieira F.G."/>
            <person name="Vilella A.J."/>
            <person name="Villasante A."/>
            <person name="Walenz B."/>
            <person name="Wang J."/>
            <person name="Wasserman M."/>
            <person name="Watts T."/>
            <person name="Wilson D."/>
            <person name="Wilson R.K."/>
            <person name="Wing R.A."/>
            <person name="Wolfner M.F."/>
            <person name="Wong A."/>
            <person name="Wong G.K."/>
            <person name="Wu C.I."/>
            <person name="Wu G."/>
            <person name="Yamamoto D."/>
            <person name="Yang H.P."/>
            <person name="Yang S.P."/>
            <person name="Yorke J.A."/>
            <person name="Yoshida K."/>
            <person name="Zdobnov E."/>
            <person name="Zhang P."/>
            <person name="Zhang Y."/>
            <person name="Zimin A.V."/>
            <person name="Baldwin J."/>
            <person name="Abdouelleil A."/>
            <person name="Abdulkadir J."/>
            <person name="Abebe A."/>
            <person name="Abera B."/>
            <person name="Abreu J."/>
            <person name="Acer S.C."/>
            <person name="Aftuck L."/>
            <person name="Alexander A."/>
            <person name="An P."/>
            <person name="Anderson E."/>
            <person name="Anderson S."/>
            <person name="Arachi H."/>
            <person name="Azer M."/>
            <person name="Bachantsang P."/>
            <person name="Barry A."/>
            <person name="Bayul T."/>
            <person name="Berlin A."/>
            <person name="Bessette D."/>
            <person name="Bloom T."/>
            <person name="Blye J."/>
            <person name="Boguslavskiy L."/>
            <person name="Bonnet C."/>
            <person name="Boukhgalter B."/>
            <person name="Bourzgui I."/>
            <person name="Brown A."/>
            <person name="Cahill P."/>
            <person name="Channer S."/>
            <person name="Cheshatsang Y."/>
            <person name="Chuda L."/>
            <person name="Citroen M."/>
            <person name="Collymore A."/>
            <person name="Cooke P."/>
            <person name="Costello M."/>
            <person name="D'Aco K."/>
            <person name="Daza R."/>
            <person name="De Haan G."/>
            <person name="DeGray S."/>
            <person name="DeMaso C."/>
            <person name="Dhargay N."/>
            <person name="Dooley K."/>
            <person name="Dooley E."/>
            <person name="Doricent M."/>
            <person name="Dorje P."/>
            <person name="Dorjee K."/>
            <person name="Dupes A."/>
            <person name="Elong R."/>
            <person name="Falk J."/>
            <person name="Farina A."/>
            <person name="Faro S."/>
            <person name="Ferguson D."/>
            <person name="Fisher S."/>
            <person name="Foley C.D."/>
            <person name="Franke A."/>
            <person name="Friedrich D."/>
            <person name="Gadbois L."/>
            <person name="Gearin G."/>
            <person name="Gearin C.R."/>
            <person name="Giannoukos G."/>
            <person name="Goode T."/>
            <person name="Graham J."/>
            <person name="Grandbois E."/>
            <person name="Grewal S."/>
            <person name="Gyaltsen K."/>
            <person name="Hafez N."/>
            <person name="Hagos B."/>
            <person name="Hall J."/>
            <person name="Henson C."/>
            <person name="Hollinger A."/>
            <person name="Honan T."/>
            <person name="Huard M.D."/>
            <person name="Hughes L."/>
            <person name="Hurhula B."/>
            <person name="Husby M.E."/>
            <person name="Kamat A."/>
            <person name="Kanga B."/>
            <person name="Kashin S."/>
            <person name="Khazanovich D."/>
            <person name="Kisner P."/>
            <person name="Lance K."/>
            <person name="Lara M."/>
            <person name="Lee W."/>
            <person name="Lennon N."/>
            <person name="Letendre F."/>
            <person name="LeVine R."/>
            <person name="Lipovsky A."/>
            <person name="Liu X."/>
            <person name="Liu J."/>
            <person name="Liu S."/>
            <person name="Lokyitsang T."/>
            <person name="Lokyitsang Y."/>
            <person name="Lubonja R."/>
            <person name="Lui A."/>
            <person name="MacDonald P."/>
            <person name="Magnisalis V."/>
            <person name="Maru K."/>
            <person name="Matthews C."/>
            <person name="McCusker W."/>
            <person name="McDonough S."/>
            <person name="Mehta T."/>
            <person name="Meldrim J."/>
            <person name="Meneus L."/>
            <person name="Mihai O."/>
            <person name="Mihalev A."/>
            <person name="Mihova T."/>
            <person name="Mittelman R."/>
            <person name="Mlenga V."/>
            <person name="Montmayeur A."/>
            <person name="Mulrain L."/>
            <person name="Navidi A."/>
            <person name="Naylor J."/>
            <person name="Negash T."/>
            <person name="Nguyen T."/>
            <person name="Nguyen N."/>
            <person name="Nicol R."/>
            <person name="Norbu C."/>
            <person name="Norbu N."/>
            <person name="Novod N."/>
            <person name="O'Neill B."/>
            <person name="Osman S."/>
            <person name="Markiewicz E."/>
            <person name="Oyono O.L."/>
            <person name="Patti C."/>
            <person name="Phunkhang P."/>
            <person name="Pierre F."/>
            <person name="Priest M."/>
            <person name="Raghuraman S."/>
            <person name="Rege F."/>
            <person name="Reyes R."/>
            <person name="Rise C."/>
            <person name="Rogov P."/>
            <person name="Ross K."/>
            <person name="Ryan E."/>
            <person name="Settipalli S."/>
            <person name="Shea T."/>
            <person name="Sherpa N."/>
            <person name="Shi L."/>
            <person name="Shih D."/>
            <person name="Sparrow T."/>
            <person name="Spaulding J."/>
            <person name="Stalker J."/>
            <person name="Stange-Thomann N."/>
            <person name="Stavropoulos S."/>
            <person name="Stone C."/>
            <person name="Strader C."/>
            <person name="Tesfaye S."/>
            <person name="Thomson T."/>
            <person name="Thoulutsang Y."/>
            <person name="Thoulutsang D."/>
            <person name="Topham K."/>
            <person name="Topping I."/>
            <person name="Tsamla T."/>
            <person name="Vassiliev H."/>
            <person name="Vo A."/>
            <person name="Wangchuk T."/>
            <person name="Wangdi T."/>
            <person name="Weiand M."/>
            <person name="Wilkinson J."/>
            <person name="Wilson A."/>
            <person name="Yadav S."/>
            <person name="Young G."/>
            <person name="Yu Q."/>
            <person name="Zembek L."/>
            <person name="Zhong D."/>
            <person name="Zimmer A."/>
            <person name="Zwirko Z."/>
            <person name="Jaffe D.B."/>
            <person name="Alvarez P."/>
            <person name="Brockman W."/>
            <person name="Butler J."/>
            <person name="Chin C."/>
            <person name="Gnerre S."/>
            <person name="Grabherr M."/>
            <person name="Kleber M."/>
            <person name="Mauceli E."/>
            <person name="MacCallum I."/>
        </authorList>
    </citation>
    <scope>NUCLEOTIDE SEQUENCE [LARGE SCALE GENOMIC DNA]</scope>
    <source>
        <strain evidence="2">MSH-3 / Tucson 14011-0111.49</strain>
    </source>
</reference>
<dbReference type="Proteomes" id="UP000008744">
    <property type="component" value="Unassembled WGS sequence"/>
</dbReference>
<keyword evidence="2" id="KW-1185">Reference proteome</keyword>
<proteinExistence type="predicted"/>
<sequence>MSIVLDFVQRLVLQKAYELTQCAAYRVLGKCIKVSTYLARHTKMDYIDTAKATFQLEECPIKSQLAEPLVEDSVPELPTGPKMSDPPALAMMSEAPAKLIMPEPPANPIILDIKKQLPEPPAKLMMAKSPVKPMMPDIAEPSPRLRKSGIIWQLYDNRDLPRNNSGLIDPPQVSCMRVCRDSYFS</sequence>
<dbReference type="eggNOG" id="ENOG502TEIK">
    <property type="taxonomic scope" value="Eukaryota"/>
</dbReference>
<dbReference type="PhylomeDB" id="B4GA89"/>
<evidence type="ECO:0000313" key="1">
    <source>
        <dbReference type="EMBL" id="EDW31841.1"/>
    </source>
</evidence>
<gene>
    <name evidence="1" type="primary">Dper\GL10751</name>
    <name evidence="1" type="ORF">Dper_GL10751</name>
</gene>
<organism evidence="2">
    <name type="scientific">Drosophila persimilis</name>
    <name type="common">Fruit fly</name>
    <dbReference type="NCBI Taxonomy" id="7234"/>
    <lineage>
        <taxon>Eukaryota</taxon>
        <taxon>Metazoa</taxon>
        <taxon>Ecdysozoa</taxon>
        <taxon>Arthropoda</taxon>
        <taxon>Hexapoda</taxon>
        <taxon>Insecta</taxon>
        <taxon>Pterygota</taxon>
        <taxon>Neoptera</taxon>
        <taxon>Endopterygota</taxon>
        <taxon>Diptera</taxon>
        <taxon>Brachycera</taxon>
        <taxon>Muscomorpha</taxon>
        <taxon>Ephydroidea</taxon>
        <taxon>Drosophilidae</taxon>
        <taxon>Drosophila</taxon>
        <taxon>Sophophora</taxon>
    </lineage>
</organism>